<evidence type="ECO:0000313" key="9">
    <source>
        <dbReference type="EMBL" id="CAB9499663.1"/>
    </source>
</evidence>
<feature type="compositionally biased region" description="Polar residues" evidence="5">
    <location>
        <begin position="266"/>
        <end position="275"/>
    </location>
</feature>
<feature type="compositionally biased region" description="Polar residues" evidence="5">
    <location>
        <begin position="405"/>
        <end position="415"/>
    </location>
</feature>
<keyword evidence="2 4" id="KW-0863">Zinc-finger</keyword>
<dbReference type="PANTHER" id="PTHR23041:SF78">
    <property type="entry name" value="E3 UBIQUITIN-PROTEIN LIGASE RNF4"/>
    <property type="match status" value="1"/>
</dbReference>
<keyword evidence="6" id="KW-0812">Transmembrane</keyword>
<dbReference type="AlphaFoldDB" id="A0A9N8H7D7"/>
<dbReference type="SMART" id="SM00184">
    <property type="entry name" value="RING"/>
    <property type="match status" value="1"/>
</dbReference>
<dbReference type="InterPro" id="IPR013083">
    <property type="entry name" value="Znf_RING/FYVE/PHD"/>
</dbReference>
<evidence type="ECO:0000256" key="5">
    <source>
        <dbReference type="SAM" id="MobiDB-lite"/>
    </source>
</evidence>
<dbReference type="InterPro" id="IPR047134">
    <property type="entry name" value="RNF4"/>
</dbReference>
<name>A0A9N8H7D7_9STRA</name>
<comment type="caution">
    <text evidence="9">The sequence shown here is derived from an EMBL/GenBank/DDBJ whole genome shotgun (WGS) entry which is preliminary data.</text>
</comment>
<evidence type="ECO:0000256" key="7">
    <source>
        <dbReference type="SAM" id="SignalP"/>
    </source>
</evidence>
<dbReference type="OrthoDB" id="48923at2759"/>
<feature type="compositionally biased region" description="Acidic residues" evidence="5">
    <location>
        <begin position="380"/>
        <end position="399"/>
    </location>
</feature>
<accession>A0A9N8H7D7</accession>
<evidence type="ECO:0000256" key="2">
    <source>
        <dbReference type="ARBA" id="ARBA00022771"/>
    </source>
</evidence>
<dbReference type="PROSITE" id="PS50089">
    <property type="entry name" value="ZF_RING_2"/>
    <property type="match status" value="1"/>
</dbReference>
<keyword evidence="1" id="KW-0479">Metal-binding</keyword>
<reference evidence="9" key="1">
    <citation type="submission" date="2020-06" db="EMBL/GenBank/DDBJ databases">
        <authorList>
            <consortium name="Plant Systems Biology data submission"/>
        </authorList>
    </citation>
    <scope>NUCLEOTIDE SEQUENCE</scope>
    <source>
        <strain evidence="9">D6</strain>
    </source>
</reference>
<dbReference type="GO" id="GO:0008270">
    <property type="term" value="F:zinc ion binding"/>
    <property type="evidence" value="ECO:0007669"/>
    <property type="project" value="UniProtKB-KW"/>
</dbReference>
<feature type="compositionally biased region" description="Basic and acidic residues" evidence="5">
    <location>
        <begin position="228"/>
        <end position="240"/>
    </location>
</feature>
<feature type="transmembrane region" description="Helical" evidence="6">
    <location>
        <begin position="133"/>
        <end position="153"/>
    </location>
</feature>
<dbReference type="PROSITE" id="PS00518">
    <property type="entry name" value="ZF_RING_1"/>
    <property type="match status" value="1"/>
</dbReference>
<protein>
    <submittedName>
        <fullName evidence="9">Zinc finger, C3HC4 type (RING finger)</fullName>
    </submittedName>
</protein>
<feature type="domain" description="RING-type" evidence="8">
    <location>
        <begin position="324"/>
        <end position="365"/>
    </location>
</feature>
<evidence type="ECO:0000256" key="3">
    <source>
        <dbReference type="ARBA" id="ARBA00022833"/>
    </source>
</evidence>
<dbReference type="SUPFAM" id="SSF57850">
    <property type="entry name" value="RING/U-box"/>
    <property type="match status" value="1"/>
</dbReference>
<evidence type="ECO:0000256" key="1">
    <source>
        <dbReference type="ARBA" id="ARBA00022723"/>
    </source>
</evidence>
<feature type="signal peptide" evidence="7">
    <location>
        <begin position="1"/>
        <end position="24"/>
    </location>
</feature>
<dbReference type="EMBL" id="CAICTM010000065">
    <property type="protein sequence ID" value="CAB9499663.1"/>
    <property type="molecule type" value="Genomic_DNA"/>
</dbReference>
<feature type="chain" id="PRO_5040432244" evidence="7">
    <location>
        <begin position="25"/>
        <end position="428"/>
    </location>
</feature>
<dbReference type="Gene3D" id="3.30.40.10">
    <property type="entry name" value="Zinc/RING finger domain, C3HC4 (zinc finger)"/>
    <property type="match status" value="1"/>
</dbReference>
<evidence type="ECO:0000256" key="4">
    <source>
        <dbReference type="PROSITE-ProRule" id="PRU00175"/>
    </source>
</evidence>
<dbReference type="InterPro" id="IPR017907">
    <property type="entry name" value="Znf_RING_CS"/>
</dbReference>
<keyword evidence="7" id="KW-0732">Signal</keyword>
<proteinExistence type="predicted"/>
<dbReference type="Proteomes" id="UP001153069">
    <property type="component" value="Unassembled WGS sequence"/>
</dbReference>
<evidence type="ECO:0000256" key="6">
    <source>
        <dbReference type="SAM" id="Phobius"/>
    </source>
</evidence>
<feature type="region of interest" description="Disordered" evidence="5">
    <location>
        <begin position="228"/>
        <end position="292"/>
    </location>
</feature>
<keyword evidence="6" id="KW-0472">Membrane</keyword>
<organism evidence="9 10">
    <name type="scientific">Seminavis robusta</name>
    <dbReference type="NCBI Taxonomy" id="568900"/>
    <lineage>
        <taxon>Eukaryota</taxon>
        <taxon>Sar</taxon>
        <taxon>Stramenopiles</taxon>
        <taxon>Ochrophyta</taxon>
        <taxon>Bacillariophyta</taxon>
        <taxon>Bacillariophyceae</taxon>
        <taxon>Bacillariophycidae</taxon>
        <taxon>Naviculales</taxon>
        <taxon>Naviculaceae</taxon>
        <taxon>Seminavis</taxon>
    </lineage>
</organism>
<dbReference type="Pfam" id="PF13639">
    <property type="entry name" value="zf-RING_2"/>
    <property type="match status" value="1"/>
</dbReference>
<sequence length="428" mass="47937">MNARRLVTCLYASTLFLSPGSIVAQPYEDPSEGTAMLDFVQCRLDAVESRTRNVQYSSFTDSYVEVSPIYDFIGGPFDDDYINDNPIVPVKICWCAHYFNRNDAYCPLDFNACRVEGAHGPVICFNELEGGSFVRGFFFICVFWFVALVYAFFCSDQGNAARAFIMRKLCYRILGHSNERDLLRRHIESMIQRDPERATWVLRSAFLRQQNRQRARSNFMTWWNGRNQRAEQDAGRRTNDNDNNDTEPSEWQQRMELKVKKYMGSERTTSANTDSNRGDASEDDIEADESQSVTLSLAEASQFLSSALSLNLDGGETVDNAVNCAICLCPLHIGDRVCDIPCGHLYCVECLKDWLKRKNHCPLCNRGGLATPIKTTTATSEEEDTTSLPDDTDQQDVEGGDVSGHGSTEASSSNAGLIVSLPDGPPEN</sequence>
<keyword evidence="10" id="KW-1185">Reference proteome</keyword>
<dbReference type="PANTHER" id="PTHR23041">
    <property type="entry name" value="RING FINGER DOMAIN-CONTAINING"/>
    <property type="match status" value="1"/>
</dbReference>
<gene>
    <name evidence="9" type="ORF">SEMRO_66_G037130.1</name>
</gene>
<evidence type="ECO:0000259" key="8">
    <source>
        <dbReference type="PROSITE" id="PS50089"/>
    </source>
</evidence>
<evidence type="ECO:0000313" key="10">
    <source>
        <dbReference type="Proteomes" id="UP001153069"/>
    </source>
</evidence>
<feature type="region of interest" description="Disordered" evidence="5">
    <location>
        <begin position="375"/>
        <end position="428"/>
    </location>
</feature>
<dbReference type="InterPro" id="IPR001841">
    <property type="entry name" value="Znf_RING"/>
</dbReference>
<keyword evidence="6" id="KW-1133">Transmembrane helix</keyword>
<keyword evidence="3" id="KW-0862">Zinc</keyword>